<keyword evidence="3 13" id="KW-0732">Signal</keyword>
<evidence type="ECO:0000256" key="5">
    <source>
        <dbReference type="ARBA" id="ARBA00022919"/>
    </source>
</evidence>
<feature type="domain" description="Glycosyl hydrolase family 59 catalytic" evidence="14">
    <location>
        <begin position="40"/>
        <end position="332"/>
    </location>
</feature>
<dbReference type="GO" id="GO:0006683">
    <property type="term" value="P:galactosylceramide catabolic process"/>
    <property type="evidence" value="ECO:0007669"/>
    <property type="project" value="InterPro"/>
</dbReference>
<dbReference type="InterPro" id="IPR049161">
    <property type="entry name" value="GH59_cat"/>
</dbReference>
<evidence type="ECO:0000256" key="12">
    <source>
        <dbReference type="PIRSR" id="PIRSR601286-50"/>
    </source>
</evidence>
<evidence type="ECO:0000256" key="8">
    <source>
        <dbReference type="ARBA" id="ARBA00023157"/>
    </source>
</evidence>
<dbReference type="FunFam" id="3.20.20.80:FF:000026">
    <property type="entry name" value="galactocerebrosidase precursor"/>
    <property type="match status" value="1"/>
</dbReference>
<feature type="active site" description="Proton donor/acceptor" evidence="12">
    <location>
        <position position="182"/>
    </location>
</feature>
<dbReference type="Pfam" id="PF02057">
    <property type="entry name" value="Glyco_hydro_59"/>
    <property type="match status" value="1"/>
</dbReference>
<dbReference type="Pfam" id="PF21708">
    <property type="entry name" value="Glyco_hydro_59_C"/>
    <property type="match status" value="1"/>
</dbReference>
<keyword evidence="8" id="KW-1015">Disulfide bond</keyword>
<feature type="domain" description="Glycosyl hydrolase family 59 C-terminal lectin" evidence="16">
    <location>
        <begin position="495"/>
        <end position="668"/>
    </location>
</feature>
<keyword evidence="7" id="KW-0443">Lipid metabolism</keyword>
<dbReference type="FunFam" id="3.20.20.70:FF:000091">
    <property type="entry name" value="galactocerebrosidase precursor"/>
    <property type="match status" value="1"/>
</dbReference>
<evidence type="ECO:0000256" key="13">
    <source>
        <dbReference type="SAM" id="SignalP"/>
    </source>
</evidence>
<dbReference type="InterPro" id="IPR017853">
    <property type="entry name" value="GH"/>
</dbReference>
<evidence type="ECO:0000313" key="17">
    <source>
        <dbReference type="EMBL" id="KAK7110264.1"/>
    </source>
</evidence>
<feature type="active site" description="Nucleophile" evidence="12">
    <location>
        <position position="257"/>
    </location>
</feature>
<keyword evidence="4" id="KW-0378">Hydrolase</keyword>
<dbReference type="GO" id="GO:0004336">
    <property type="term" value="F:galactosylceramidase activity"/>
    <property type="evidence" value="ECO:0007669"/>
    <property type="project" value="UniProtKB-EC"/>
</dbReference>
<keyword evidence="10" id="KW-0326">Glycosidase</keyword>
<accession>A0AAN9BRY9</accession>
<dbReference type="PANTHER" id="PTHR15172:SF1">
    <property type="entry name" value="GALACTOCEREBROSIDASE"/>
    <property type="match status" value="1"/>
</dbReference>
<dbReference type="Pfam" id="PF17387">
    <property type="entry name" value="Glyco_hydro_59M"/>
    <property type="match status" value="1"/>
</dbReference>
<dbReference type="InterPro" id="IPR049162">
    <property type="entry name" value="GH59_C"/>
</dbReference>
<dbReference type="Proteomes" id="UP001374579">
    <property type="component" value="Unassembled WGS sequence"/>
</dbReference>
<evidence type="ECO:0000256" key="11">
    <source>
        <dbReference type="ARBA" id="ARBA00033098"/>
    </source>
</evidence>
<organism evidence="17 18">
    <name type="scientific">Littorina saxatilis</name>
    <dbReference type="NCBI Taxonomy" id="31220"/>
    <lineage>
        <taxon>Eukaryota</taxon>
        <taxon>Metazoa</taxon>
        <taxon>Spiralia</taxon>
        <taxon>Lophotrochozoa</taxon>
        <taxon>Mollusca</taxon>
        <taxon>Gastropoda</taxon>
        <taxon>Caenogastropoda</taxon>
        <taxon>Littorinimorpha</taxon>
        <taxon>Littorinoidea</taxon>
        <taxon>Littorinidae</taxon>
        <taxon>Littorina</taxon>
    </lineage>
</organism>
<feature type="chain" id="PRO_5042987372" description="galactosylceramidase" evidence="13">
    <location>
        <begin position="20"/>
        <end position="699"/>
    </location>
</feature>
<evidence type="ECO:0000256" key="10">
    <source>
        <dbReference type="ARBA" id="ARBA00023295"/>
    </source>
</evidence>
<keyword evidence="18" id="KW-1185">Reference proteome</keyword>
<evidence type="ECO:0000259" key="15">
    <source>
        <dbReference type="Pfam" id="PF17387"/>
    </source>
</evidence>
<reference evidence="17 18" key="1">
    <citation type="submission" date="2024-02" db="EMBL/GenBank/DDBJ databases">
        <title>Chromosome-scale genome assembly of the rough periwinkle Littorina saxatilis.</title>
        <authorList>
            <person name="De Jode A."/>
            <person name="Faria R."/>
            <person name="Formenti G."/>
            <person name="Sims Y."/>
            <person name="Smith T.P."/>
            <person name="Tracey A."/>
            <person name="Wood J.M.D."/>
            <person name="Zagrodzka Z.B."/>
            <person name="Johannesson K."/>
            <person name="Butlin R.K."/>
            <person name="Leder E.H."/>
        </authorList>
    </citation>
    <scope>NUCLEOTIDE SEQUENCE [LARGE SCALE GENOMIC DNA]</scope>
    <source>
        <strain evidence="17">Snail1</strain>
        <tissue evidence="17">Muscle</tissue>
    </source>
</reference>
<dbReference type="SUPFAM" id="SSF51445">
    <property type="entry name" value="(Trans)glycosidases"/>
    <property type="match status" value="1"/>
</dbReference>
<evidence type="ECO:0000256" key="1">
    <source>
        <dbReference type="ARBA" id="ARBA00005637"/>
    </source>
</evidence>
<evidence type="ECO:0000256" key="3">
    <source>
        <dbReference type="ARBA" id="ARBA00022729"/>
    </source>
</evidence>
<dbReference type="InterPro" id="IPR013785">
    <property type="entry name" value="Aldolase_TIM"/>
</dbReference>
<dbReference type="PANTHER" id="PTHR15172">
    <property type="entry name" value="GALACTOCEREBROSIDASE"/>
    <property type="match status" value="1"/>
</dbReference>
<evidence type="ECO:0000313" key="18">
    <source>
        <dbReference type="Proteomes" id="UP001374579"/>
    </source>
</evidence>
<proteinExistence type="inferred from homology"/>
<dbReference type="EMBL" id="JBAMIC010000003">
    <property type="protein sequence ID" value="KAK7110264.1"/>
    <property type="molecule type" value="Genomic_DNA"/>
</dbReference>
<evidence type="ECO:0000259" key="16">
    <source>
        <dbReference type="Pfam" id="PF21708"/>
    </source>
</evidence>
<dbReference type="PRINTS" id="PR00850">
    <property type="entry name" value="GLHYDRLASE59"/>
</dbReference>
<evidence type="ECO:0000256" key="6">
    <source>
        <dbReference type="ARBA" id="ARBA00022963"/>
    </source>
</evidence>
<keyword evidence="9" id="KW-0325">Glycoprotein</keyword>
<dbReference type="Gene3D" id="3.20.20.70">
    <property type="entry name" value="Aldolase class I"/>
    <property type="match status" value="1"/>
</dbReference>
<dbReference type="Gene3D" id="2.60.120.560">
    <property type="entry name" value="Exo-inulinase, domain 1"/>
    <property type="match status" value="1"/>
</dbReference>
<evidence type="ECO:0000256" key="4">
    <source>
        <dbReference type="ARBA" id="ARBA00022801"/>
    </source>
</evidence>
<comment type="similarity">
    <text evidence="1">Belongs to the glycosyl hydrolase 59 family.</text>
</comment>
<dbReference type="Gene3D" id="3.20.20.80">
    <property type="entry name" value="Glycosidases"/>
    <property type="match status" value="1"/>
</dbReference>
<evidence type="ECO:0000256" key="7">
    <source>
        <dbReference type="ARBA" id="ARBA00023098"/>
    </source>
</evidence>
<dbReference type="AlphaFoldDB" id="A0AAN9BRY9"/>
<evidence type="ECO:0000259" key="14">
    <source>
        <dbReference type="Pfam" id="PF02057"/>
    </source>
</evidence>
<feature type="signal peptide" evidence="13">
    <location>
        <begin position="1"/>
        <end position="19"/>
    </location>
</feature>
<dbReference type="EC" id="3.2.1.46" evidence="2"/>
<protein>
    <recommendedName>
        <fullName evidence="2">galactosylceramidase</fullName>
        <ecNumber evidence="2">3.2.1.46</ecNumber>
    </recommendedName>
    <alternativeName>
        <fullName evidence="11">Galactosylceramidase</fullName>
    </alternativeName>
</protein>
<dbReference type="GO" id="GO:0016020">
    <property type="term" value="C:membrane"/>
    <property type="evidence" value="ECO:0007669"/>
    <property type="project" value="GOC"/>
</dbReference>
<gene>
    <name evidence="17" type="ORF">V1264_014166</name>
</gene>
<keyword evidence="5" id="KW-0746">Sphingolipid metabolism</keyword>
<sequence>MWQTAVPLAFMAALTSALAVGPWRATTYDFDDSNGLGRQFDGIGGLSAGASSKLLVNYPEKERSEILDYLFKPNFGASLQILKVEIGGDSQSTDGTEASHMHNIWDENYHRGYEWWLMVEAKQRNPNIKLYGLPWGFPAWIGDGATNPYQNPEVTADYVVRWISGAKTVYGLKIDLIGIWNERPYNITYIKTLRFMLDQRGFSNVRIVVADGKWNIAADILKDPGLAIAVDFIGCHYPGSVTTDDALKTGKQLWSSEDFSTYNNETGGGCWARILNRNYALGHMTSTISWSLIASWYNPLPFFRDGLMTAVEPWSGHYSVDTPIWLSAHTTQFTQVGWKYLEHGAGVGMLKGGGSYVALVSPDKKDLTIIVETMSHNHSLCVRPRLPEYDVVPQTMNIHLKGSFGNIKQLNIWYSKLGFDGETSIMFQKKEALQLTNGMGSVSLGADEVYTLTTVTTGQKGQGDLLPPSKPFPLPYTDNFESYAISEEPYNLAPQTGSFEVVAGDAGHGKVMRQTVVLPPVAWCKADAMNKSIGMIGNFSWSDIYVEVEAQVGKINTADSVFIAARVQNGGCRSQLARGIFFFVSPLLQQYTLSYDIAGTQLLASGGAPTAALGWNNISLLVSGTQVRGQVNGKELFLLQAPNSTHNGFVAIGTDGYGLADFDNFMISTAHDGLHIMNKKAKNRKGRAEDVLYFERENH</sequence>
<evidence type="ECO:0000256" key="9">
    <source>
        <dbReference type="ARBA" id="ARBA00023180"/>
    </source>
</evidence>
<dbReference type="GO" id="GO:0005764">
    <property type="term" value="C:lysosome"/>
    <property type="evidence" value="ECO:0007669"/>
    <property type="project" value="TreeGrafter"/>
</dbReference>
<comment type="caution">
    <text evidence="17">The sequence shown here is derived from an EMBL/GenBank/DDBJ whole genome shotgun (WGS) entry which is preliminary data.</text>
</comment>
<feature type="domain" description="Glycosyl hydrolase family 59 central" evidence="15">
    <location>
        <begin position="345"/>
        <end position="459"/>
    </location>
</feature>
<dbReference type="InterPro" id="IPR035394">
    <property type="entry name" value="Glyco_hydro_59_dom"/>
</dbReference>
<name>A0AAN9BRY9_9CAEN</name>
<dbReference type="InterPro" id="IPR001286">
    <property type="entry name" value="Glyco_hydro_59"/>
</dbReference>
<evidence type="ECO:0000256" key="2">
    <source>
        <dbReference type="ARBA" id="ARBA00012657"/>
    </source>
</evidence>
<keyword evidence="6" id="KW-0442">Lipid degradation</keyword>